<feature type="transmembrane region" description="Helical" evidence="9">
    <location>
        <begin position="21"/>
        <end position="44"/>
    </location>
</feature>
<dbReference type="NCBIfam" id="TIGR00969">
    <property type="entry name" value="3a0106s02"/>
    <property type="match status" value="1"/>
</dbReference>
<dbReference type="GO" id="GO:0005886">
    <property type="term" value="C:plasma membrane"/>
    <property type="evidence" value="ECO:0007669"/>
    <property type="project" value="UniProtKB-SubCell"/>
</dbReference>
<gene>
    <name evidence="11" type="primary">cysW</name>
    <name evidence="11" type="ORF">HN018_15585</name>
</gene>
<dbReference type="InterPro" id="IPR000515">
    <property type="entry name" value="MetI-like"/>
</dbReference>
<keyword evidence="4 9" id="KW-0812">Transmembrane</keyword>
<protein>
    <submittedName>
        <fullName evidence="11">Sulfate ABC transporter permease subunit CysW</fullName>
    </submittedName>
</protein>
<dbReference type="NCBIfam" id="TIGR02140">
    <property type="entry name" value="permease_CysW"/>
    <property type="match status" value="1"/>
</dbReference>
<keyword evidence="5 9" id="KW-1133">Transmembrane helix</keyword>
<comment type="subunit">
    <text evidence="2">The complex is composed of two ATP-binding proteins (CysA), two transmembrane proteins (CysT and CysW) and a solute-binding protein (CysP).</text>
</comment>
<dbReference type="PANTHER" id="PTHR30406">
    <property type="entry name" value="SULFATE TRANSPORT SYSTEM PERMEASE PROTEIN"/>
    <property type="match status" value="1"/>
</dbReference>
<dbReference type="InterPro" id="IPR035906">
    <property type="entry name" value="MetI-like_sf"/>
</dbReference>
<dbReference type="GO" id="GO:0015419">
    <property type="term" value="F:ABC-type sulfate transporter activity"/>
    <property type="evidence" value="ECO:0007669"/>
    <property type="project" value="InterPro"/>
</dbReference>
<feature type="transmembrane region" description="Helical" evidence="9">
    <location>
        <begin position="104"/>
        <end position="129"/>
    </location>
</feature>
<dbReference type="Gene3D" id="1.10.3720.10">
    <property type="entry name" value="MetI-like"/>
    <property type="match status" value="1"/>
</dbReference>
<sequence>MSGAIDSGALDTRSGIRTASGLALTIAAWAIALVFLLLPIASLFTEAFRKGLGPALATFADADVRSALWLTALVAVIVVPVNTVCGLFAAYALTKFDFPGRAALLVLIELPLSVSPVVAGLVWVLLFGAHGWFGSWLAAHGIRIVFALPGILLATLFVTFPFVTRTVMPVMEAQGREQEEAATMLGAGFLKLFLRVTLPEIRVALISGVLLCTARALGEFGAVSVVSGHIPGQTETVPLRIETLYNDYETVAAFSLAALLAIVSGLTVGLRGFLDWRHSRNTTL</sequence>
<dbReference type="InterPro" id="IPR005667">
    <property type="entry name" value="Sulph_transpt2"/>
</dbReference>
<keyword evidence="7 9" id="KW-0472">Membrane</keyword>
<feature type="transmembrane region" description="Helical" evidence="9">
    <location>
        <begin position="250"/>
        <end position="274"/>
    </location>
</feature>
<evidence type="ECO:0000256" key="8">
    <source>
        <dbReference type="ARBA" id="ARBA00025323"/>
    </source>
</evidence>
<keyword evidence="6" id="KW-0764">Sulfate transport</keyword>
<proteinExistence type="predicted"/>
<keyword evidence="3" id="KW-0813">Transport</keyword>
<evidence type="ECO:0000256" key="1">
    <source>
        <dbReference type="ARBA" id="ARBA00004651"/>
    </source>
</evidence>
<dbReference type="EMBL" id="CP053708">
    <property type="protein sequence ID" value="QKE91277.1"/>
    <property type="molecule type" value="Genomic_DNA"/>
</dbReference>
<evidence type="ECO:0000256" key="3">
    <source>
        <dbReference type="ARBA" id="ARBA00022448"/>
    </source>
</evidence>
<dbReference type="PANTHER" id="PTHR30406:SF1">
    <property type="entry name" value="SULFATE TRANSPORT SYSTEM PERMEASE PROTEIN CYSW"/>
    <property type="match status" value="1"/>
</dbReference>
<feature type="transmembrane region" description="Helical" evidence="9">
    <location>
        <begin position="67"/>
        <end position="92"/>
    </location>
</feature>
<dbReference type="AlphaFoldDB" id="A0A6M8HSU8"/>
<evidence type="ECO:0000259" key="10">
    <source>
        <dbReference type="PROSITE" id="PS50928"/>
    </source>
</evidence>
<evidence type="ECO:0000256" key="4">
    <source>
        <dbReference type="ARBA" id="ARBA00022692"/>
    </source>
</evidence>
<organism evidence="11 12">
    <name type="scientific">Lichenicola cladoniae</name>
    <dbReference type="NCBI Taxonomy" id="1484109"/>
    <lineage>
        <taxon>Bacteria</taxon>
        <taxon>Pseudomonadati</taxon>
        <taxon>Pseudomonadota</taxon>
        <taxon>Alphaproteobacteria</taxon>
        <taxon>Acetobacterales</taxon>
        <taxon>Acetobacteraceae</taxon>
        <taxon>Lichenicola</taxon>
    </lineage>
</organism>
<evidence type="ECO:0000256" key="6">
    <source>
        <dbReference type="ARBA" id="ARBA00023032"/>
    </source>
</evidence>
<dbReference type="SUPFAM" id="SSF161098">
    <property type="entry name" value="MetI-like"/>
    <property type="match status" value="1"/>
</dbReference>
<comment type="subcellular location">
    <subcellularLocation>
        <location evidence="1">Cell membrane</location>
        <topology evidence="1">Multi-pass membrane protein</topology>
    </subcellularLocation>
</comment>
<evidence type="ECO:0000256" key="7">
    <source>
        <dbReference type="ARBA" id="ARBA00023136"/>
    </source>
</evidence>
<dbReference type="Pfam" id="PF00528">
    <property type="entry name" value="BPD_transp_1"/>
    <property type="match status" value="1"/>
</dbReference>
<dbReference type="CDD" id="cd06261">
    <property type="entry name" value="TM_PBP2"/>
    <property type="match status" value="1"/>
</dbReference>
<comment type="function">
    <text evidence="8">Part of the ABC transporter complex CysAWTP (TC 3.A.1.6.1) involved in sulfate/thiosulfate import. Probably responsible for the translocation of the substrate across the membrane.</text>
</comment>
<feature type="transmembrane region" description="Helical" evidence="9">
    <location>
        <begin position="141"/>
        <end position="163"/>
    </location>
</feature>
<feature type="domain" description="ABC transmembrane type-1" evidence="10">
    <location>
        <begin position="68"/>
        <end position="272"/>
    </location>
</feature>
<evidence type="ECO:0000313" key="12">
    <source>
        <dbReference type="Proteomes" id="UP000500767"/>
    </source>
</evidence>
<name>A0A6M8HSU8_9PROT</name>
<dbReference type="KEGG" id="lck:HN018_15585"/>
<dbReference type="Proteomes" id="UP000500767">
    <property type="component" value="Chromosome"/>
</dbReference>
<keyword evidence="12" id="KW-1185">Reference proteome</keyword>
<evidence type="ECO:0000313" key="11">
    <source>
        <dbReference type="EMBL" id="QKE91277.1"/>
    </source>
</evidence>
<accession>A0A6M8HSU8</accession>
<evidence type="ECO:0000256" key="9">
    <source>
        <dbReference type="SAM" id="Phobius"/>
    </source>
</evidence>
<evidence type="ECO:0000256" key="5">
    <source>
        <dbReference type="ARBA" id="ARBA00022989"/>
    </source>
</evidence>
<dbReference type="InterPro" id="IPR011866">
    <property type="entry name" value="CysW_permease"/>
</dbReference>
<evidence type="ECO:0000256" key="2">
    <source>
        <dbReference type="ARBA" id="ARBA00011779"/>
    </source>
</evidence>
<dbReference type="PROSITE" id="PS50928">
    <property type="entry name" value="ABC_TM1"/>
    <property type="match status" value="1"/>
</dbReference>
<reference evidence="11 12" key="1">
    <citation type="journal article" date="2014" name="World J. Microbiol. Biotechnol.">
        <title>Biodiversity and physiological characteristics of Antarctic and Arctic lichens-associated bacteria.</title>
        <authorList>
            <person name="Lee Y.M."/>
            <person name="Kim E.H."/>
            <person name="Lee H.K."/>
            <person name="Hong S.G."/>
        </authorList>
    </citation>
    <scope>NUCLEOTIDE SEQUENCE [LARGE SCALE GENOMIC DNA]</scope>
    <source>
        <strain evidence="11 12">PAMC 26569</strain>
    </source>
</reference>